<sequence>MANDTTSKGGSLCCTSPSKRQALNSKVVKNEATNPRGLVEVLLKLHHLDLIESVPKPQPGDIEWRDAEPTEPSLP</sequence>
<name>A0AAD4WH90_PRUDU</name>
<accession>A0AAD4WH90</accession>
<dbReference type="Proteomes" id="UP001054821">
    <property type="component" value="Chromosome 2"/>
</dbReference>
<organism evidence="2 3">
    <name type="scientific">Prunus dulcis</name>
    <name type="common">Almond</name>
    <name type="synonym">Amygdalus dulcis</name>
    <dbReference type="NCBI Taxonomy" id="3755"/>
    <lineage>
        <taxon>Eukaryota</taxon>
        <taxon>Viridiplantae</taxon>
        <taxon>Streptophyta</taxon>
        <taxon>Embryophyta</taxon>
        <taxon>Tracheophyta</taxon>
        <taxon>Spermatophyta</taxon>
        <taxon>Magnoliopsida</taxon>
        <taxon>eudicotyledons</taxon>
        <taxon>Gunneridae</taxon>
        <taxon>Pentapetalae</taxon>
        <taxon>rosids</taxon>
        <taxon>fabids</taxon>
        <taxon>Rosales</taxon>
        <taxon>Rosaceae</taxon>
        <taxon>Amygdaloideae</taxon>
        <taxon>Amygdaleae</taxon>
        <taxon>Prunus</taxon>
    </lineage>
</organism>
<evidence type="ECO:0000256" key="1">
    <source>
        <dbReference type="SAM" id="MobiDB-lite"/>
    </source>
</evidence>
<reference evidence="2 3" key="1">
    <citation type="journal article" date="2022" name="G3 (Bethesda)">
        <title>Whole-genome sequence and methylome profiling of the almond [Prunus dulcis (Mill.) D.A. Webb] cultivar 'Nonpareil'.</title>
        <authorList>
            <person name="D'Amico-Willman K.M."/>
            <person name="Ouma W.Z."/>
            <person name="Meulia T."/>
            <person name="Sideli G.M."/>
            <person name="Gradziel T.M."/>
            <person name="Fresnedo-Ramirez J."/>
        </authorList>
    </citation>
    <scope>NUCLEOTIDE SEQUENCE [LARGE SCALE GENOMIC DNA]</scope>
    <source>
        <strain evidence="2">Clone GOH B32 T37-40</strain>
    </source>
</reference>
<gene>
    <name evidence="2" type="ORF">L3X38_011379</name>
</gene>
<feature type="region of interest" description="Disordered" evidence="1">
    <location>
        <begin position="54"/>
        <end position="75"/>
    </location>
</feature>
<keyword evidence="3" id="KW-1185">Reference proteome</keyword>
<comment type="caution">
    <text evidence="2">The sequence shown here is derived from an EMBL/GenBank/DDBJ whole genome shotgun (WGS) entry which is preliminary data.</text>
</comment>
<dbReference type="EMBL" id="JAJFAZ020000002">
    <property type="protein sequence ID" value="KAI5343503.1"/>
    <property type="molecule type" value="Genomic_DNA"/>
</dbReference>
<evidence type="ECO:0000313" key="2">
    <source>
        <dbReference type="EMBL" id="KAI5343503.1"/>
    </source>
</evidence>
<protein>
    <submittedName>
        <fullName evidence="2">Uncharacterized protein</fullName>
    </submittedName>
</protein>
<feature type="compositionally biased region" description="Polar residues" evidence="1">
    <location>
        <begin position="1"/>
        <end position="24"/>
    </location>
</feature>
<evidence type="ECO:0000313" key="3">
    <source>
        <dbReference type="Proteomes" id="UP001054821"/>
    </source>
</evidence>
<feature type="region of interest" description="Disordered" evidence="1">
    <location>
        <begin position="1"/>
        <end position="28"/>
    </location>
</feature>
<dbReference type="AlphaFoldDB" id="A0AAD4WH90"/>
<proteinExistence type="predicted"/>